<evidence type="ECO:0000259" key="9">
    <source>
        <dbReference type="PROSITE" id="PS51847"/>
    </source>
</evidence>
<protein>
    <recommendedName>
        <fullName evidence="12">C2 domain-containing protein</fullName>
    </recommendedName>
</protein>
<keyword evidence="5 7" id="KW-0472">Membrane</keyword>
<sequence>MTLARWAWGVQARPFVKPVDGKWNGRGVLGRRRAWDEPVRWRARQVGRPIGARSTRALWEIPTAALCARPLIGAEAMTRELRRPSEPAGAALSVSTDDRRDERIRADPTRLVQRGPLRPRVRLRRMAHDTRDGWRYREHTHNSKGDGGRTALAFVGEDTLHRFLQRSRRLIDRTRSACKRSIGFFYERFQEARRRQPMDAAAAKRPAFYPYGLYVVLGVWLLTYLTVRLSQLVCDVIAFAVAIVISIFYVPGKRRMERLRRRGRGAATANGTATDGHERTGAAAASATATSARRSADTADAADEADTTERIKSRLESIASRETTEAESVEWINSAIRKMWRLYNSELCATGQRILQDLIDATLRSNRPPFLQAVTVESLELHERAVRLPSIEKMPTRSDGDLVLLVGLRYDGDAKLLLNVRVGVSRGLSFLVPVIVSGLDMDAQLWVRARLIPEPPYLGIVNVALLRRPLIDLQLKPFKLVDVMEVPGLRSFLRQLLTVDIPNRFVLPNKIVVAKPATLAQLGQYARMGAWTGSRVDPCMGALTKARFLLKASAAKTGNGVDGGEEGVWGDWRSAADVGGEAFDDPSEDAGLLVVMLYGARNLSGTTSLGLSNPFCYISVDGSMVRSRPDKSTSAHSARGQPQWNQLFELPVRNPDSARLLVEVADRFGLKHRVIGVFSMPVSALRDGQRRDLWVPLRGSVGDEGRLHLGLQYQAYVDSDDEDLLGYTEEDAVQNRGGESSSPSRASTPMNETASNRSSVRRDGDPGTAVRPDRVDGSARESVSVEVLEPDRLKRDL</sequence>
<dbReference type="EMBL" id="JANCYW010000002">
    <property type="protein sequence ID" value="KAK4534674.1"/>
    <property type="molecule type" value="Genomic_DNA"/>
</dbReference>
<evidence type="ECO:0000256" key="2">
    <source>
        <dbReference type="ARBA" id="ARBA00022448"/>
    </source>
</evidence>
<comment type="subcellular location">
    <subcellularLocation>
        <location evidence="1">Membrane</location>
    </subcellularLocation>
</comment>
<evidence type="ECO:0008006" key="12">
    <source>
        <dbReference type="Google" id="ProtNLM"/>
    </source>
</evidence>
<dbReference type="PANTHER" id="PTHR47261">
    <property type="entry name" value="CALCIUM-DEPENDENT LIPID-BINDING (CALB DOMAIN) FAMILY PROTEIN"/>
    <property type="match status" value="1"/>
</dbReference>
<keyword evidence="3" id="KW-0445">Lipid transport</keyword>
<dbReference type="CDD" id="cd00030">
    <property type="entry name" value="C2"/>
    <property type="match status" value="1"/>
</dbReference>
<evidence type="ECO:0000259" key="8">
    <source>
        <dbReference type="PROSITE" id="PS50004"/>
    </source>
</evidence>
<evidence type="ECO:0000256" key="3">
    <source>
        <dbReference type="ARBA" id="ARBA00023055"/>
    </source>
</evidence>
<evidence type="ECO:0000256" key="5">
    <source>
        <dbReference type="ARBA" id="ARBA00023136"/>
    </source>
</evidence>
<feature type="transmembrane region" description="Helical" evidence="7">
    <location>
        <begin position="232"/>
        <end position="252"/>
    </location>
</feature>
<keyword evidence="7" id="KW-0812">Transmembrane</keyword>
<feature type="transmembrane region" description="Helical" evidence="7">
    <location>
        <begin position="208"/>
        <end position="226"/>
    </location>
</feature>
<keyword evidence="7" id="KW-1133">Transmembrane helix</keyword>
<accession>A0AAV9IQS7</accession>
<dbReference type="Pfam" id="PF00168">
    <property type="entry name" value="C2"/>
    <property type="match status" value="1"/>
</dbReference>
<feature type="compositionally biased region" description="Basic and acidic residues" evidence="6">
    <location>
        <begin position="760"/>
        <end position="779"/>
    </location>
</feature>
<keyword evidence="4" id="KW-0446">Lipid-binding</keyword>
<dbReference type="PANTHER" id="PTHR47261:SF2">
    <property type="entry name" value="CALCIUM-DEPENDENT LIPID-BINDING (CALB DOMAIN) FAMILY PROTEIN"/>
    <property type="match status" value="1"/>
</dbReference>
<dbReference type="InterPro" id="IPR031468">
    <property type="entry name" value="SMP_LBD"/>
</dbReference>
<evidence type="ECO:0000256" key="7">
    <source>
        <dbReference type="SAM" id="Phobius"/>
    </source>
</evidence>
<dbReference type="Pfam" id="PF25669">
    <property type="entry name" value="SMP_MUG190-like"/>
    <property type="match status" value="1"/>
</dbReference>
<proteinExistence type="predicted"/>
<evidence type="ECO:0000313" key="11">
    <source>
        <dbReference type="Proteomes" id="UP001301350"/>
    </source>
</evidence>
<dbReference type="PROSITE" id="PS51847">
    <property type="entry name" value="SMP"/>
    <property type="match status" value="1"/>
</dbReference>
<evidence type="ECO:0000256" key="4">
    <source>
        <dbReference type="ARBA" id="ARBA00023121"/>
    </source>
</evidence>
<dbReference type="Proteomes" id="UP001301350">
    <property type="component" value="Unassembled WGS sequence"/>
</dbReference>
<organism evidence="10 11">
    <name type="scientific">Cyanidium caldarium</name>
    <name type="common">Red alga</name>
    <dbReference type="NCBI Taxonomy" id="2771"/>
    <lineage>
        <taxon>Eukaryota</taxon>
        <taxon>Rhodophyta</taxon>
        <taxon>Bangiophyceae</taxon>
        <taxon>Cyanidiales</taxon>
        <taxon>Cyanidiaceae</taxon>
        <taxon>Cyanidium</taxon>
    </lineage>
</organism>
<dbReference type="Gene3D" id="2.60.40.150">
    <property type="entry name" value="C2 domain"/>
    <property type="match status" value="1"/>
</dbReference>
<feature type="compositionally biased region" description="Low complexity" evidence="6">
    <location>
        <begin position="281"/>
        <end position="293"/>
    </location>
</feature>
<reference evidence="10 11" key="1">
    <citation type="submission" date="2022-07" db="EMBL/GenBank/DDBJ databases">
        <title>Genome-wide signatures of adaptation to extreme environments.</title>
        <authorList>
            <person name="Cho C.H."/>
            <person name="Yoon H.S."/>
        </authorList>
    </citation>
    <scope>NUCLEOTIDE SEQUENCE [LARGE SCALE GENOMIC DNA]</scope>
    <source>
        <strain evidence="10 11">DBV 063 E5</strain>
    </source>
</reference>
<dbReference type="InterPro" id="IPR000008">
    <property type="entry name" value="C2_dom"/>
</dbReference>
<dbReference type="CDD" id="cd21669">
    <property type="entry name" value="SMP_SF"/>
    <property type="match status" value="1"/>
</dbReference>
<evidence type="ECO:0000256" key="6">
    <source>
        <dbReference type="SAM" id="MobiDB-lite"/>
    </source>
</evidence>
<keyword evidence="2" id="KW-0813">Transport</keyword>
<evidence type="ECO:0000313" key="10">
    <source>
        <dbReference type="EMBL" id="KAK4534674.1"/>
    </source>
</evidence>
<evidence type="ECO:0000256" key="1">
    <source>
        <dbReference type="ARBA" id="ARBA00004370"/>
    </source>
</evidence>
<dbReference type="SUPFAM" id="SSF49562">
    <property type="entry name" value="C2 domain (Calcium/lipid-binding domain, CaLB)"/>
    <property type="match status" value="1"/>
</dbReference>
<name>A0AAV9IQS7_CYACA</name>
<feature type="domain" description="C2" evidence="8">
    <location>
        <begin position="574"/>
        <end position="695"/>
    </location>
</feature>
<dbReference type="GO" id="GO:0008289">
    <property type="term" value="F:lipid binding"/>
    <property type="evidence" value="ECO:0007669"/>
    <property type="project" value="UniProtKB-KW"/>
</dbReference>
<keyword evidence="11" id="KW-1185">Reference proteome</keyword>
<comment type="caution">
    <text evidence="10">The sequence shown here is derived from an EMBL/GenBank/DDBJ whole genome shotgun (WGS) entry which is preliminary data.</text>
</comment>
<dbReference type="GO" id="GO:0006869">
    <property type="term" value="P:lipid transport"/>
    <property type="evidence" value="ECO:0007669"/>
    <property type="project" value="UniProtKB-KW"/>
</dbReference>
<dbReference type="PROSITE" id="PS50004">
    <property type="entry name" value="C2"/>
    <property type="match status" value="1"/>
</dbReference>
<feature type="region of interest" description="Disordered" evidence="6">
    <location>
        <begin position="261"/>
        <end position="308"/>
    </location>
</feature>
<feature type="compositionally biased region" description="Low complexity" evidence="6">
    <location>
        <begin position="265"/>
        <end position="274"/>
    </location>
</feature>
<dbReference type="GO" id="GO:0016020">
    <property type="term" value="C:membrane"/>
    <property type="evidence" value="ECO:0007669"/>
    <property type="project" value="UniProtKB-SubCell"/>
</dbReference>
<feature type="region of interest" description="Disordered" evidence="6">
    <location>
        <begin position="731"/>
        <end position="797"/>
    </location>
</feature>
<feature type="compositionally biased region" description="Polar residues" evidence="6">
    <location>
        <begin position="737"/>
        <end position="758"/>
    </location>
</feature>
<dbReference type="AlphaFoldDB" id="A0AAV9IQS7"/>
<dbReference type="InterPro" id="IPR035892">
    <property type="entry name" value="C2_domain_sf"/>
</dbReference>
<feature type="domain" description="SMP-LTD" evidence="9">
    <location>
        <begin position="325"/>
        <end position="516"/>
    </location>
</feature>
<gene>
    <name evidence="10" type="ORF">CDCA_CDCA02G0699</name>
</gene>
<dbReference type="SMART" id="SM00239">
    <property type="entry name" value="C2"/>
    <property type="match status" value="1"/>
</dbReference>